<evidence type="ECO:0000259" key="4">
    <source>
        <dbReference type="PROSITE" id="PS50893"/>
    </source>
</evidence>
<proteinExistence type="predicted"/>
<feature type="domain" description="ABC transporter" evidence="4">
    <location>
        <begin position="12"/>
        <end position="237"/>
    </location>
</feature>
<comment type="caution">
    <text evidence="5">The sequence shown here is derived from an EMBL/GenBank/DDBJ whole genome shotgun (WGS) entry which is preliminary data.</text>
</comment>
<name>A0A9X4LXA4_9ACTN</name>
<reference evidence="5" key="1">
    <citation type="submission" date="2022-08" db="EMBL/GenBank/DDBJ databases">
        <title>Genome analysis of Corynebacteriales strain.</title>
        <authorList>
            <person name="Lee S.D."/>
        </authorList>
    </citation>
    <scope>NUCLEOTIDE SEQUENCE</scope>
    <source>
        <strain evidence="5">D3-21</strain>
    </source>
</reference>
<keyword evidence="3 5" id="KW-0067">ATP-binding</keyword>
<evidence type="ECO:0000313" key="6">
    <source>
        <dbReference type="Proteomes" id="UP001152755"/>
    </source>
</evidence>
<dbReference type="InterPro" id="IPR003439">
    <property type="entry name" value="ABC_transporter-like_ATP-bd"/>
</dbReference>
<dbReference type="SUPFAM" id="SSF52540">
    <property type="entry name" value="P-loop containing nucleoside triphosphate hydrolases"/>
    <property type="match status" value="1"/>
</dbReference>
<dbReference type="Proteomes" id="UP001152755">
    <property type="component" value="Unassembled WGS sequence"/>
</dbReference>
<dbReference type="GO" id="GO:0005524">
    <property type="term" value="F:ATP binding"/>
    <property type="evidence" value="ECO:0007669"/>
    <property type="project" value="UniProtKB-KW"/>
</dbReference>
<dbReference type="InterPro" id="IPR051782">
    <property type="entry name" value="ABC_Transporter_VariousFunc"/>
</dbReference>
<accession>A0A9X4LXA4</accession>
<protein>
    <submittedName>
        <fullName evidence="5">ABC transporter ATP-binding protein</fullName>
    </submittedName>
</protein>
<gene>
    <name evidence="5" type="ORF">NVS88_05160</name>
</gene>
<dbReference type="EMBL" id="JANRHA010000002">
    <property type="protein sequence ID" value="MDG3013944.1"/>
    <property type="molecule type" value="Genomic_DNA"/>
</dbReference>
<evidence type="ECO:0000256" key="2">
    <source>
        <dbReference type="ARBA" id="ARBA00022741"/>
    </source>
</evidence>
<keyword evidence="6" id="KW-1185">Reference proteome</keyword>
<keyword evidence="1" id="KW-0813">Transport</keyword>
<sequence length="305" mass="33279">MTTPDPTTTSVVQVRGVTRIFGKTTALDSVTFDLEPGRIHGLLGRNGAGKTTLMQMLAGHDRPSSGQVRVFGHDPYEHAAAAARTCFVREGQRYPDEHRVCHVIATAAAVFANWDADLADSLLATYKLPMRRKVKKLSRGMQSALGITLGLASRAPLTIFDEPYLGLDAVARQMFYDQLLTDVAEHPRTVILSTHLIDEIGDLLDRVLVIDDGKLVLDEEAETLRGRAFVVTGPAAAAEDFADFRPVLHRERLGGFARITLDAPLSDENRSRAHAAGLEIEPISLQQLVIHTTGADRPDLEESAL</sequence>
<dbReference type="CDD" id="cd03230">
    <property type="entry name" value="ABC_DR_subfamily_A"/>
    <property type="match status" value="1"/>
</dbReference>
<dbReference type="PROSITE" id="PS50893">
    <property type="entry name" value="ABC_TRANSPORTER_2"/>
    <property type="match status" value="1"/>
</dbReference>
<dbReference type="GO" id="GO:0016887">
    <property type="term" value="F:ATP hydrolysis activity"/>
    <property type="evidence" value="ECO:0007669"/>
    <property type="project" value="InterPro"/>
</dbReference>
<dbReference type="Gene3D" id="3.40.50.300">
    <property type="entry name" value="P-loop containing nucleotide triphosphate hydrolases"/>
    <property type="match status" value="1"/>
</dbReference>
<dbReference type="InterPro" id="IPR003593">
    <property type="entry name" value="AAA+_ATPase"/>
</dbReference>
<dbReference type="AlphaFoldDB" id="A0A9X4LXA4"/>
<dbReference type="SMART" id="SM00382">
    <property type="entry name" value="AAA"/>
    <property type="match status" value="1"/>
</dbReference>
<dbReference type="Pfam" id="PF00005">
    <property type="entry name" value="ABC_tran"/>
    <property type="match status" value="1"/>
</dbReference>
<evidence type="ECO:0000256" key="3">
    <source>
        <dbReference type="ARBA" id="ARBA00022840"/>
    </source>
</evidence>
<dbReference type="RefSeq" id="WP_332519360.1">
    <property type="nucleotide sequence ID" value="NZ_JANRHA010000002.1"/>
</dbReference>
<dbReference type="PANTHER" id="PTHR42939:SF1">
    <property type="entry name" value="ABC TRANSPORTER ATP-BINDING PROTEIN ALBC-RELATED"/>
    <property type="match status" value="1"/>
</dbReference>
<organism evidence="5 6">
    <name type="scientific">Speluncibacter jeojiensis</name>
    <dbReference type="NCBI Taxonomy" id="2710754"/>
    <lineage>
        <taxon>Bacteria</taxon>
        <taxon>Bacillati</taxon>
        <taxon>Actinomycetota</taxon>
        <taxon>Actinomycetes</taxon>
        <taxon>Mycobacteriales</taxon>
        <taxon>Speluncibacteraceae</taxon>
        <taxon>Speluncibacter</taxon>
    </lineage>
</organism>
<evidence type="ECO:0000313" key="5">
    <source>
        <dbReference type="EMBL" id="MDG3013944.1"/>
    </source>
</evidence>
<evidence type="ECO:0000256" key="1">
    <source>
        <dbReference type="ARBA" id="ARBA00022448"/>
    </source>
</evidence>
<dbReference type="InterPro" id="IPR027417">
    <property type="entry name" value="P-loop_NTPase"/>
</dbReference>
<keyword evidence="2" id="KW-0547">Nucleotide-binding</keyword>
<dbReference type="PANTHER" id="PTHR42939">
    <property type="entry name" value="ABC TRANSPORTER ATP-BINDING PROTEIN ALBC-RELATED"/>
    <property type="match status" value="1"/>
</dbReference>